<dbReference type="NCBIfam" id="TIGR00254">
    <property type="entry name" value="GGDEF"/>
    <property type="match status" value="1"/>
</dbReference>
<dbReference type="EMBL" id="QYBC01000010">
    <property type="protein sequence ID" value="RYB04370.1"/>
    <property type="molecule type" value="Genomic_DNA"/>
</dbReference>
<dbReference type="Pfam" id="PF00563">
    <property type="entry name" value="EAL"/>
    <property type="match status" value="1"/>
</dbReference>
<dbReference type="PANTHER" id="PTHR44757:SF2">
    <property type="entry name" value="BIOFILM ARCHITECTURE MAINTENANCE PROTEIN MBAA"/>
    <property type="match status" value="1"/>
</dbReference>
<reference evidence="3 4" key="1">
    <citation type="submission" date="2018-09" db="EMBL/GenBank/DDBJ databases">
        <authorList>
            <person name="Grouzdev D.S."/>
            <person name="Krutkina M.S."/>
        </authorList>
    </citation>
    <scope>NUCLEOTIDE SEQUENCE [LARGE SCALE GENOMIC DNA]</scope>
    <source>
        <strain evidence="3 4">RmlP001</strain>
    </source>
</reference>
<evidence type="ECO:0000313" key="3">
    <source>
        <dbReference type="EMBL" id="RYB04370.1"/>
    </source>
</evidence>
<dbReference type="Gene3D" id="3.30.70.270">
    <property type="match status" value="1"/>
</dbReference>
<dbReference type="PROSITE" id="PS50887">
    <property type="entry name" value="GGDEF"/>
    <property type="match status" value="1"/>
</dbReference>
<organism evidence="3 4">
    <name type="scientific">Lichenibacterium ramalinae</name>
    <dbReference type="NCBI Taxonomy" id="2316527"/>
    <lineage>
        <taxon>Bacteria</taxon>
        <taxon>Pseudomonadati</taxon>
        <taxon>Pseudomonadota</taxon>
        <taxon>Alphaproteobacteria</taxon>
        <taxon>Hyphomicrobiales</taxon>
        <taxon>Lichenihabitantaceae</taxon>
        <taxon>Lichenibacterium</taxon>
    </lineage>
</organism>
<dbReference type="SMART" id="SM00267">
    <property type="entry name" value="GGDEF"/>
    <property type="match status" value="1"/>
</dbReference>
<evidence type="ECO:0000313" key="4">
    <source>
        <dbReference type="Proteomes" id="UP000289411"/>
    </source>
</evidence>
<dbReference type="InterPro" id="IPR001633">
    <property type="entry name" value="EAL_dom"/>
</dbReference>
<protein>
    <submittedName>
        <fullName evidence="3">GGDEF domain-containing protein</fullName>
    </submittedName>
</protein>
<dbReference type="AlphaFoldDB" id="A0A4Q2RB37"/>
<comment type="caution">
    <text evidence="3">The sequence shown here is derived from an EMBL/GenBank/DDBJ whole genome shotgun (WGS) entry which is preliminary data.</text>
</comment>
<dbReference type="Pfam" id="PF00990">
    <property type="entry name" value="GGDEF"/>
    <property type="match status" value="1"/>
</dbReference>
<feature type="domain" description="EAL" evidence="1">
    <location>
        <begin position="196"/>
        <end position="449"/>
    </location>
</feature>
<dbReference type="OrthoDB" id="9814202at2"/>
<dbReference type="SUPFAM" id="SSF141868">
    <property type="entry name" value="EAL domain-like"/>
    <property type="match status" value="1"/>
</dbReference>
<sequence>MLAGCLPIIRDVSERHRSQERVRQLTHHDRLTGLPNRTRFLEMVDEALNRVGRFTLLMIGLDHFKAVNGSLGMAAGDLVLVAAARRVMEAAGSDAFVARLGADEFGILVTESDDLIAASSVGRRVMERLCAPFGADGATCHIGTSVGIVLCPGLSHFEAADQALKAALLALQHAKREGGRRCEVFRPQMGHQAEERRRVEGELRSALARGEFELHFQPQVTIPDGRIVGAEALLRWRHPERGLLSPATFLAVLEASDIALGVGHWILRQACCFAADAAAAGTPIRVGVNLFAVQLKQVDFFDDVMATLAFAGLPPQLLELEITETTVLGLDDGIIDPLRRLRDLGVGIAFDDYGTGYASLSLLKRYPLTRLKIDREFVRDLESDPDDAAIVKAVVALGASMGLEVIAEGIETPEQAIALVAFGCKDAQGYLFGKPTPAVAFVALIAEHAKPVAA</sequence>
<dbReference type="Proteomes" id="UP000289411">
    <property type="component" value="Unassembled WGS sequence"/>
</dbReference>
<evidence type="ECO:0000259" key="2">
    <source>
        <dbReference type="PROSITE" id="PS50887"/>
    </source>
</evidence>
<dbReference type="RefSeq" id="WP_129219643.1">
    <property type="nucleotide sequence ID" value="NZ_QYBC01000010.1"/>
</dbReference>
<dbReference type="InterPro" id="IPR035919">
    <property type="entry name" value="EAL_sf"/>
</dbReference>
<dbReference type="Gene3D" id="3.20.20.450">
    <property type="entry name" value="EAL domain"/>
    <property type="match status" value="1"/>
</dbReference>
<dbReference type="InterPro" id="IPR029787">
    <property type="entry name" value="Nucleotide_cyclase"/>
</dbReference>
<dbReference type="InterPro" id="IPR052155">
    <property type="entry name" value="Biofilm_reg_signaling"/>
</dbReference>
<dbReference type="PROSITE" id="PS50883">
    <property type="entry name" value="EAL"/>
    <property type="match status" value="1"/>
</dbReference>
<dbReference type="SUPFAM" id="SSF55073">
    <property type="entry name" value="Nucleotide cyclase"/>
    <property type="match status" value="1"/>
</dbReference>
<gene>
    <name evidence="3" type="ORF">D3272_13015</name>
</gene>
<keyword evidence="4" id="KW-1185">Reference proteome</keyword>
<name>A0A4Q2RB37_9HYPH</name>
<dbReference type="CDD" id="cd01948">
    <property type="entry name" value="EAL"/>
    <property type="match status" value="1"/>
</dbReference>
<feature type="domain" description="GGDEF" evidence="2">
    <location>
        <begin position="52"/>
        <end position="187"/>
    </location>
</feature>
<proteinExistence type="predicted"/>
<accession>A0A4Q2RB37</accession>
<dbReference type="PANTHER" id="PTHR44757">
    <property type="entry name" value="DIGUANYLATE CYCLASE DGCP"/>
    <property type="match status" value="1"/>
</dbReference>
<dbReference type="InterPro" id="IPR000160">
    <property type="entry name" value="GGDEF_dom"/>
</dbReference>
<evidence type="ECO:0000259" key="1">
    <source>
        <dbReference type="PROSITE" id="PS50883"/>
    </source>
</evidence>
<dbReference type="CDD" id="cd01949">
    <property type="entry name" value="GGDEF"/>
    <property type="match status" value="1"/>
</dbReference>
<reference evidence="3 4" key="2">
    <citation type="submission" date="2019-02" db="EMBL/GenBank/DDBJ databases">
        <title>'Lichenibacterium ramalinii' gen. nov. sp. nov., 'Lichenibacterium minor' gen. nov. sp. nov.</title>
        <authorList>
            <person name="Pankratov T."/>
        </authorList>
    </citation>
    <scope>NUCLEOTIDE SEQUENCE [LARGE SCALE GENOMIC DNA]</scope>
    <source>
        <strain evidence="3 4">RmlP001</strain>
    </source>
</reference>
<dbReference type="SMART" id="SM00052">
    <property type="entry name" value="EAL"/>
    <property type="match status" value="1"/>
</dbReference>
<dbReference type="InterPro" id="IPR043128">
    <property type="entry name" value="Rev_trsase/Diguanyl_cyclase"/>
</dbReference>